<feature type="domain" description="OmpA-like" evidence="6">
    <location>
        <begin position="187"/>
        <end position="304"/>
    </location>
</feature>
<comment type="caution">
    <text evidence="7">The sequence shown here is derived from an EMBL/GenBank/DDBJ whole genome shotgun (WGS) entry which is preliminary data.</text>
</comment>
<evidence type="ECO:0000313" key="8">
    <source>
        <dbReference type="Proteomes" id="UP000260665"/>
    </source>
</evidence>
<dbReference type="PRINTS" id="PR01023">
    <property type="entry name" value="NAFLGMOTY"/>
</dbReference>
<feature type="coiled-coil region" evidence="4">
    <location>
        <begin position="123"/>
        <end position="185"/>
    </location>
</feature>
<dbReference type="EMBL" id="QFZK01000004">
    <property type="protein sequence ID" value="RFO97142.1"/>
    <property type="molecule type" value="Genomic_DNA"/>
</dbReference>
<evidence type="ECO:0000256" key="3">
    <source>
        <dbReference type="PROSITE-ProRule" id="PRU00473"/>
    </source>
</evidence>
<keyword evidence="7" id="KW-0969">Cilium</keyword>
<dbReference type="Gene3D" id="3.30.1330.60">
    <property type="entry name" value="OmpA-like domain"/>
    <property type="match status" value="1"/>
</dbReference>
<evidence type="ECO:0000256" key="2">
    <source>
        <dbReference type="ARBA" id="ARBA00023136"/>
    </source>
</evidence>
<protein>
    <submittedName>
        <fullName evidence="7">Flagellar motor protein MotB</fullName>
    </submittedName>
</protein>
<dbReference type="AlphaFoldDB" id="A0A3E1RDP2"/>
<dbReference type="PANTHER" id="PTHR30329">
    <property type="entry name" value="STATOR ELEMENT OF FLAGELLAR MOTOR COMPLEX"/>
    <property type="match status" value="1"/>
</dbReference>
<reference evidence="7 8" key="1">
    <citation type="submission" date="2018-05" db="EMBL/GenBank/DDBJ databases">
        <title>Rhodoferax soyangensis sp.nov., isolated from an oligotrophic freshwater lake.</title>
        <authorList>
            <person name="Park M."/>
        </authorList>
    </citation>
    <scope>NUCLEOTIDE SEQUENCE [LARGE SCALE GENOMIC DNA]</scope>
    <source>
        <strain evidence="7 8">IMCC26218</strain>
    </source>
</reference>
<gene>
    <name evidence="7" type="ORF">DIC66_08335</name>
</gene>
<feature type="chain" id="PRO_5017561818" evidence="5">
    <location>
        <begin position="16"/>
        <end position="310"/>
    </location>
</feature>
<dbReference type="CDD" id="cd07185">
    <property type="entry name" value="OmpA_C-like"/>
    <property type="match status" value="1"/>
</dbReference>
<keyword evidence="7" id="KW-0966">Cell projection</keyword>
<accession>A0A3E1RDP2</accession>
<keyword evidence="8" id="KW-1185">Reference proteome</keyword>
<dbReference type="InterPro" id="IPR050330">
    <property type="entry name" value="Bact_OuterMem_StrucFunc"/>
</dbReference>
<keyword evidence="2 3" id="KW-0472">Membrane</keyword>
<comment type="subcellular location">
    <subcellularLocation>
        <location evidence="1">Cell outer membrane</location>
    </subcellularLocation>
</comment>
<evidence type="ECO:0000256" key="5">
    <source>
        <dbReference type="SAM" id="SignalP"/>
    </source>
</evidence>
<evidence type="ECO:0000256" key="4">
    <source>
        <dbReference type="SAM" id="Coils"/>
    </source>
</evidence>
<dbReference type="Pfam" id="PF14346">
    <property type="entry name" value="DUF4398"/>
    <property type="match status" value="1"/>
</dbReference>
<evidence type="ECO:0000256" key="1">
    <source>
        <dbReference type="ARBA" id="ARBA00004442"/>
    </source>
</evidence>
<dbReference type="Proteomes" id="UP000260665">
    <property type="component" value="Unassembled WGS sequence"/>
</dbReference>
<dbReference type="InterPro" id="IPR006665">
    <property type="entry name" value="OmpA-like"/>
</dbReference>
<keyword evidence="7" id="KW-0282">Flagellum</keyword>
<dbReference type="Pfam" id="PF00691">
    <property type="entry name" value="OmpA"/>
    <property type="match status" value="1"/>
</dbReference>
<dbReference type="InterPro" id="IPR006664">
    <property type="entry name" value="OMP_bac"/>
</dbReference>
<dbReference type="InterPro" id="IPR036737">
    <property type="entry name" value="OmpA-like_sf"/>
</dbReference>
<evidence type="ECO:0000259" key="6">
    <source>
        <dbReference type="PROSITE" id="PS51123"/>
    </source>
</evidence>
<dbReference type="PROSITE" id="PS51123">
    <property type="entry name" value="OMPA_2"/>
    <property type="match status" value="1"/>
</dbReference>
<dbReference type="PROSITE" id="PS51257">
    <property type="entry name" value="PROKAR_LIPOPROTEIN"/>
    <property type="match status" value="1"/>
</dbReference>
<keyword evidence="5" id="KW-0732">Signal</keyword>
<dbReference type="GO" id="GO:0009279">
    <property type="term" value="C:cell outer membrane"/>
    <property type="evidence" value="ECO:0007669"/>
    <property type="project" value="UniProtKB-SubCell"/>
</dbReference>
<name>A0A3E1RDP2_9BURK</name>
<organism evidence="7 8">
    <name type="scientific">Rhodoferax lacus</name>
    <dbReference type="NCBI Taxonomy" id="2184758"/>
    <lineage>
        <taxon>Bacteria</taxon>
        <taxon>Pseudomonadati</taxon>
        <taxon>Pseudomonadota</taxon>
        <taxon>Betaproteobacteria</taxon>
        <taxon>Burkholderiales</taxon>
        <taxon>Comamonadaceae</taxon>
        <taxon>Rhodoferax</taxon>
    </lineage>
</organism>
<evidence type="ECO:0000313" key="7">
    <source>
        <dbReference type="EMBL" id="RFO97142.1"/>
    </source>
</evidence>
<dbReference type="InterPro" id="IPR025511">
    <property type="entry name" value="DUF4398"/>
</dbReference>
<dbReference type="PANTHER" id="PTHR30329:SF20">
    <property type="entry name" value="EXPORTED PROTEIN"/>
    <property type="match status" value="1"/>
</dbReference>
<proteinExistence type="predicted"/>
<dbReference type="OrthoDB" id="9782229at2"/>
<sequence>MTHTSKILFSVIALAALQACTTVPVENPTLASAQQEYQTAQNTPAVTTLASAELRDAQLALDQAKTAWGKQEKRSEVDHLAYIASKKVAIAQELGNQRLAEKSIAEAQGRRTQTLLVARTLEAESAQRTAETAQRSAEAAQRSADASKLQAAVAIDASVQARQDTLAAEARATQLKAQLAELDAKQTDRGMVVTIGDLLFDNNSAVLKPGAGSSVQRLGAFLKAYPMRNALIEGYTDSVGTSDSNLSLSQRRAESVKAALLATGVVGERLAIRGYGEGFPVGSNQTADGRVTNRRVEVILSDDSGKIQSR</sequence>
<dbReference type="SUPFAM" id="SSF103088">
    <property type="entry name" value="OmpA-like"/>
    <property type="match status" value="1"/>
</dbReference>
<dbReference type="RefSeq" id="WP_117176035.1">
    <property type="nucleotide sequence ID" value="NZ_QFZK01000004.1"/>
</dbReference>
<dbReference type="PRINTS" id="PR01021">
    <property type="entry name" value="OMPADOMAIN"/>
</dbReference>
<feature type="signal peptide" evidence="5">
    <location>
        <begin position="1"/>
        <end position="15"/>
    </location>
</feature>
<keyword evidence="4" id="KW-0175">Coiled coil</keyword>